<dbReference type="InterPro" id="IPR058036">
    <property type="entry name" value="BREX_BrxC_4th"/>
</dbReference>
<evidence type="ECO:0000313" key="7">
    <source>
        <dbReference type="Proteomes" id="UP000309454"/>
    </source>
</evidence>
<comment type="caution">
    <text evidence="6">The sequence shown here is derived from an EMBL/GenBank/DDBJ whole genome shotgun (WGS) entry which is preliminary data.</text>
</comment>
<feature type="domain" description="Probable ATP-binding protein BrxC 4th six-stranded beta-sheet" evidence="5">
    <location>
        <begin position="564"/>
        <end position="717"/>
    </location>
</feature>
<feature type="region of interest" description="Disordered" evidence="2">
    <location>
        <begin position="1121"/>
        <end position="1159"/>
    </location>
</feature>
<feature type="compositionally biased region" description="Low complexity" evidence="2">
    <location>
        <begin position="1121"/>
        <end position="1139"/>
    </location>
</feature>
<feature type="coiled-coil region" evidence="1">
    <location>
        <begin position="678"/>
        <end position="705"/>
    </location>
</feature>
<dbReference type="Pfam" id="PF25792">
    <property type="entry name" value="BREX_BrxC_helical"/>
    <property type="match status" value="1"/>
</dbReference>
<dbReference type="SUPFAM" id="SSF52540">
    <property type="entry name" value="P-loop containing nucleoside triphosphate hydrolases"/>
    <property type="match status" value="1"/>
</dbReference>
<evidence type="ECO:0000256" key="2">
    <source>
        <dbReference type="SAM" id="MobiDB-lite"/>
    </source>
</evidence>
<keyword evidence="7" id="KW-1185">Reference proteome</keyword>
<proteinExistence type="predicted"/>
<evidence type="ECO:0000313" key="6">
    <source>
        <dbReference type="EMBL" id="TJW09728.1"/>
    </source>
</evidence>
<dbReference type="Pfam" id="PF25796">
    <property type="entry name" value="BREX_BrxC_4th"/>
    <property type="match status" value="1"/>
</dbReference>
<sequence length="1192" mass="132627">MEIKQLFEKDIDRNINGVIKVAQDDEALIQQELSEYVVTRELSRHFADFFENYAAAIDVPTDKMGVWITGFFGSGKSHFLKMLSYLLSNREVAGQRAIQYFDGKIEDPLVMESMRRAVGVPTEAILFNIDSKAGHWKEGAAARTALLRAFTRVFYEHLGFFGADFRVARLEAHVDAKGKTQQFRDAFARISGGDWLQDRESYTFYEDDIVEVLGEVMGMSEEAARRFFQQDEDEAIAPDALVGEIRKYVERRSAESGGDFRLLFMVDEVGQFIGEDVNLMLNLQTLVEELGAQCQGKVWVMVTSQEAIDKVVKVAGDDFSKIQGRFNTRLTLSSSSVDEVIKKRVLQKTPEAAALLEAAYQEKAPVLKNLFTFENSQSDLLGYADGDEFQQAYPFVSYQFKLMPKVFAEIRRHGNAGKHLASGERSMLSGFQESAQKVEHRDTTALVPLWHFYDTLAKSLDYEIRQVIDRAERAAEDGLGLQPQDVAVLKTLYLIHYLKDVAPTLGNISILMVDCMDADKIALRQQVKGSLERLQRENYIARYGDSYTFLTDEEQDVEREIKETPIDSSAVVEEIRKIVFDSICGAKRSHRLGNSDFAFDRYVDDGLYGQPQSGMKLNVITAAHELSSADEEVLKLRSADKALVVLRSDEDYYEVLQNAAKIKKYARMQSGQISDSKQAILKAKAKEAENASKEAQRILDAALANAMVFVNGRLLKPPCSRGADCLVFVLDELAEATYTKAKHIGAPVAGWADVKAILLGGYQLSLPGANDDALKDLELHLEAQARTHGATSVADLRRSFTGVPYGWSEADVAALVAQLVLDKKAVIEVGGQPLEPSDPRAFDALRGTGKNAEAAAVRKRERMGEEVLVPVRHLLKDLTNNIDVPADEDGLVAAVKDYVDGTADRLQQLLQHYAAQPAYPGKAVVQDGIRLMEGIKAEESNAHSLMQLFAARKNELLDFDEDFEPVQGFFPNQQRLFDEALHLVDRMRDEAEYLEAPEAEAALGQVQDVLAMDSPYGRVKDLSGLMAKVRSAHEAVLQRRRRALLDHWEEVQAELLDYAQQKGQAEAFTDAVKRAVTQRKEDAAKADTINRIEALESQLGQYRDNTVVAIEEAVERHEAQAAAEASVAGAPSRPASAAPAPAPQPKTKELRRADVCPPTKLTSEADVDQYVEKIRHALLEALRENGAVRLKG</sequence>
<dbReference type="NCBIfam" id="NF033441">
    <property type="entry name" value="BREX_BrxC"/>
    <property type="match status" value="1"/>
</dbReference>
<keyword evidence="1" id="KW-0175">Coiled coil</keyword>
<dbReference type="Pfam" id="PF25791">
    <property type="entry name" value="WHD_BREX_BrxC"/>
    <property type="match status" value="1"/>
</dbReference>
<evidence type="ECO:0000259" key="4">
    <source>
        <dbReference type="Pfam" id="PF25792"/>
    </source>
</evidence>
<accession>A0A4V5KJN4</accession>
<dbReference type="RefSeq" id="WP_136846141.1">
    <property type="nucleotide sequence ID" value="NZ_CAOKAH010000006.1"/>
</dbReference>
<evidence type="ECO:0000259" key="5">
    <source>
        <dbReference type="Pfam" id="PF25796"/>
    </source>
</evidence>
<feature type="domain" description="Probable ATP-binding protein BrxC winged helix-turn-helix" evidence="3">
    <location>
        <begin position="769"/>
        <end position="861"/>
    </location>
</feature>
<protein>
    <submittedName>
        <fullName evidence="6">BREX system P-loop protein BrxC</fullName>
    </submittedName>
</protein>
<dbReference type="InterPro" id="IPR058037">
    <property type="entry name" value="BREX_BrxC_helical"/>
</dbReference>
<dbReference type="Proteomes" id="UP000309454">
    <property type="component" value="Unassembled WGS sequence"/>
</dbReference>
<dbReference type="OrthoDB" id="3201900at2"/>
<dbReference type="InterPro" id="IPR058038">
    <property type="entry name" value="BREX_BrxC_wHTH"/>
</dbReference>
<organism evidence="6 7">
    <name type="scientific">Parvibacter caecicola</name>
    <dbReference type="NCBI Taxonomy" id="747645"/>
    <lineage>
        <taxon>Bacteria</taxon>
        <taxon>Bacillati</taxon>
        <taxon>Actinomycetota</taxon>
        <taxon>Coriobacteriia</taxon>
        <taxon>Coriobacteriales</taxon>
        <taxon>Coriobacteriaceae</taxon>
        <taxon>Parvibacter</taxon>
    </lineage>
</organism>
<dbReference type="AlphaFoldDB" id="A0A4V5KJN4"/>
<feature type="domain" description="Probable ATP-binding protein BrxC alpha-helical" evidence="4">
    <location>
        <begin position="871"/>
        <end position="989"/>
    </location>
</feature>
<evidence type="ECO:0000256" key="1">
    <source>
        <dbReference type="SAM" id="Coils"/>
    </source>
</evidence>
<reference evidence="6 7" key="1">
    <citation type="submission" date="2019-04" db="EMBL/GenBank/DDBJ databases">
        <title>Microbes associate with the intestines of laboratory mice.</title>
        <authorList>
            <person name="Navarre W."/>
            <person name="Wong E."/>
            <person name="Huang K.C."/>
            <person name="Tropini C."/>
            <person name="Ng K."/>
            <person name="Yu B."/>
        </authorList>
    </citation>
    <scope>NUCLEOTIDE SEQUENCE [LARGE SCALE GENOMIC DNA]</scope>
    <source>
        <strain evidence="6 7">NM48_B13</strain>
    </source>
</reference>
<dbReference type="InterPro" id="IPR047679">
    <property type="entry name" value="BREX_BrxC"/>
</dbReference>
<dbReference type="InterPro" id="IPR027417">
    <property type="entry name" value="P-loop_NTPase"/>
</dbReference>
<gene>
    <name evidence="6" type="primary">brxC</name>
    <name evidence="6" type="ORF">E5982_08750</name>
</gene>
<name>A0A4V5KJN4_9ACTN</name>
<dbReference type="EMBL" id="SSTM01000007">
    <property type="protein sequence ID" value="TJW09728.1"/>
    <property type="molecule type" value="Genomic_DNA"/>
</dbReference>
<evidence type="ECO:0000259" key="3">
    <source>
        <dbReference type="Pfam" id="PF25791"/>
    </source>
</evidence>